<dbReference type="AlphaFoldDB" id="A0A1K1SZ84"/>
<evidence type="ECO:0000313" key="4">
    <source>
        <dbReference type="Proteomes" id="UP001326715"/>
    </source>
</evidence>
<protein>
    <recommendedName>
        <fullName evidence="5">DUF2971 domain-containing protein</fullName>
    </recommendedName>
</protein>
<accession>A0A1K1SZ84</accession>
<dbReference type="RefSeq" id="WP_072366292.1">
    <property type="nucleotide sequence ID" value="NZ_CP139972.1"/>
</dbReference>
<proteinExistence type="predicted"/>
<keyword evidence="4" id="KW-1185">Reference proteome</keyword>
<evidence type="ECO:0008006" key="5">
    <source>
        <dbReference type="Google" id="ProtNLM"/>
    </source>
</evidence>
<dbReference type="EMBL" id="FPIZ01000040">
    <property type="protein sequence ID" value="SFW89391.1"/>
    <property type="molecule type" value="Genomic_DNA"/>
</dbReference>
<evidence type="ECO:0000313" key="1">
    <source>
        <dbReference type="EMBL" id="SFW89391.1"/>
    </source>
</evidence>
<dbReference type="EMBL" id="CP140154">
    <property type="protein sequence ID" value="WQG90440.1"/>
    <property type="molecule type" value="Genomic_DNA"/>
</dbReference>
<dbReference type="Proteomes" id="UP000183788">
    <property type="component" value="Unassembled WGS sequence"/>
</dbReference>
<dbReference type="Proteomes" id="UP001326715">
    <property type="component" value="Chromosome"/>
</dbReference>
<gene>
    <name evidence="1" type="ORF">SAMN05661012_06424</name>
    <name evidence="2" type="ORF">SR876_02955</name>
</gene>
<sequence length="343" mass="39686">MNDNQDLSKSYYDQYGIPKKFVEGIREQVERDNRYQELLREADVLNKRERAGLVELINGILQEEKCPLINENQIKFYPQYIGNTGIGVPIDTTLTKIIYDHYYPPAPAGEYAHFTDLTALQSILTNRKLRLTSTIKRKHEFEFTLFYSDHDIEGFKRPIDNSTMEEGLMKDLFYISLTENKEPEIDIRRGMWQHFGKMGAGVKLIFDITTSHSDFRKVYYPNSSYAADKNLLAKLMDRISEVYGKPLVFKAISKFGTFYIDAGFEDECETRYLIKRYSDDYPFPFVTHFHGDIPFIELDFISPWGKLLPIKVQPGVNCNRDDVQSIVDASGMGLEVLPNVTSI</sequence>
<dbReference type="OrthoDB" id="2083139at2"/>
<evidence type="ECO:0000313" key="2">
    <source>
        <dbReference type="EMBL" id="WQG90440.1"/>
    </source>
</evidence>
<organism evidence="1 3">
    <name type="scientific">Chitinophaga sancti</name>
    <dbReference type="NCBI Taxonomy" id="1004"/>
    <lineage>
        <taxon>Bacteria</taxon>
        <taxon>Pseudomonadati</taxon>
        <taxon>Bacteroidota</taxon>
        <taxon>Chitinophagia</taxon>
        <taxon>Chitinophagales</taxon>
        <taxon>Chitinophagaceae</taxon>
        <taxon>Chitinophaga</taxon>
    </lineage>
</organism>
<reference evidence="2 4" key="2">
    <citation type="submission" date="2023-11" db="EMBL/GenBank/DDBJ databases">
        <title>MicrobeMod: A computational toolkit for identifying prokaryotic methylation and restriction-modification with nanopore sequencing.</title>
        <authorList>
            <person name="Crits-Christoph A."/>
            <person name="Kang S.C."/>
            <person name="Lee H."/>
            <person name="Ostrov N."/>
        </authorList>
    </citation>
    <scope>NUCLEOTIDE SEQUENCE [LARGE SCALE GENOMIC DNA]</scope>
    <source>
        <strain evidence="2 4">ATCC 23090</strain>
    </source>
</reference>
<evidence type="ECO:0000313" key="3">
    <source>
        <dbReference type="Proteomes" id="UP000183788"/>
    </source>
</evidence>
<reference evidence="1 3" key="1">
    <citation type="submission" date="2016-11" db="EMBL/GenBank/DDBJ databases">
        <authorList>
            <person name="Jaros S."/>
            <person name="Januszkiewicz K."/>
            <person name="Wedrychowicz H."/>
        </authorList>
    </citation>
    <scope>NUCLEOTIDE SEQUENCE [LARGE SCALE GENOMIC DNA]</scope>
    <source>
        <strain evidence="1 3">DSM 784</strain>
    </source>
</reference>
<name>A0A1K1SZ84_9BACT</name>